<name>A0A158PQ13_BRUPA</name>
<dbReference type="PANTHER" id="PTHR11935:SF94">
    <property type="entry name" value="TENZING NORGAY, ISOFORM C"/>
    <property type="match status" value="1"/>
</dbReference>
<evidence type="ECO:0000256" key="13">
    <source>
        <dbReference type="ARBA" id="ARBA00031044"/>
    </source>
</evidence>
<keyword evidence="8" id="KW-0479">Metal-binding</keyword>
<evidence type="ECO:0000256" key="10">
    <source>
        <dbReference type="ARBA" id="ARBA00022833"/>
    </source>
</evidence>
<accession>A0A158PQ13</accession>
<dbReference type="Gene3D" id="1.10.1450.10">
    <property type="entry name" value="Tetraspanin"/>
    <property type="match status" value="1"/>
</dbReference>
<evidence type="ECO:0000256" key="14">
    <source>
        <dbReference type="SAM" id="Phobius"/>
    </source>
</evidence>
<feature type="transmembrane region" description="Helical" evidence="14">
    <location>
        <begin position="389"/>
        <end position="413"/>
    </location>
</feature>
<sequence>MYLALLRVVSRKFSRSVVDRKMKVIPVPALSDNYMYLLVDEKSSDAAIIDPVDLKGINKTVKENGVKLTSSLVTHHHWDHAGATNELSDEYRGLSIYGGDDRIASITNKVRDGDIFKFLDQINYHSIRVPPPQIGELDVKCLYTPCHTTGSVCYYVTDGSGDKVVFTGDTLFIGGCGRFFEGNAADMDSALNKKLGSLPNDTKIYCGHEYTVENLKFAHSIEPKNDEITKKLAWAEERRKAGDYTVPSTIEEEKRFNPFMRVRFIFCFEIGVFSHDFGNVLFVKLELDGNLVQSTGKYCLVSCADVSTIDVLNGYWETRKRSEGEWGEGGAWRGIVMRLDFFVLKILEQPLVKGRCYQIIGKELPYSSQAFCDWQNELENTNKHQISCYWCLIAVASPMALLAVLIYGCWLIQNRSQYAELLEPSLYVDVARIMVFSSIFALINTSMSVYALTKEMRCFVYSYVIASGVIFVMMFIGGIMGFVFRHQLQHRIPLHLKMLTSLRELYGLPEMERITYAWDELQSNFNCCGVNGTDDLRIWKTSKWFMHQKGFKQKLPLSCCVNEMVQRCLKTDLYHPDESVVHKETCYMLLRSDLLDVMHVAAWLLIIASVITVIPAVFAGIYALLIKK</sequence>
<dbReference type="SMART" id="SM00849">
    <property type="entry name" value="Lactamase_B"/>
    <property type="match status" value="1"/>
</dbReference>
<dbReference type="HAMAP" id="MF_01374">
    <property type="entry name" value="Glyoxalase_2"/>
    <property type="match status" value="1"/>
</dbReference>
<evidence type="ECO:0000313" key="16">
    <source>
        <dbReference type="EMBL" id="VDN81894.1"/>
    </source>
</evidence>
<comment type="cofactor">
    <cofactor evidence="2">
        <name>Zn(2+)</name>
        <dbReference type="ChEBI" id="CHEBI:29105"/>
    </cofactor>
</comment>
<dbReference type="STRING" id="6280.A0A158PQ13"/>
<reference evidence="18" key="1">
    <citation type="submission" date="2016-04" db="UniProtKB">
        <authorList>
            <consortium name="WormBaseParasite"/>
        </authorList>
    </citation>
    <scope>IDENTIFICATION</scope>
</reference>
<keyword evidence="9" id="KW-0378">Hydrolase</keyword>
<dbReference type="InterPro" id="IPR035680">
    <property type="entry name" value="Clx_II_MBL"/>
</dbReference>
<evidence type="ECO:0000256" key="3">
    <source>
        <dbReference type="ARBA" id="ARBA00004141"/>
    </source>
</evidence>
<reference evidence="16 17" key="2">
    <citation type="submission" date="2018-11" db="EMBL/GenBank/DDBJ databases">
        <authorList>
            <consortium name="Pathogen Informatics"/>
        </authorList>
    </citation>
    <scope>NUCLEOTIDE SEQUENCE [LARGE SCALE GENOMIC DNA]</scope>
</reference>
<dbReference type="GO" id="GO:0016020">
    <property type="term" value="C:membrane"/>
    <property type="evidence" value="ECO:0007669"/>
    <property type="project" value="UniProtKB-SubCell"/>
</dbReference>
<comment type="pathway">
    <text evidence="4">Secondary metabolite metabolism; methylglyoxal degradation; (R)-lactate from methylglyoxal: step 2/2.</text>
</comment>
<comment type="subcellular location">
    <subcellularLocation>
        <location evidence="3">Membrane</location>
        <topology evidence="3">Multi-pass membrane protein</topology>
    </subcellularLocation>
</comment>
<dbReference type="SUPFAM" id="SSF56281">
    <property type="entry name" value="Metallo-hydrolase/oxidoreductase"/>
    <property type="match status" value="1"/>
</dbReference>
<dbReference type="AlphaFoldDB" id="A0A158PQ13"/>
<evidence type="ECO:0000256" key="1">
    <source>
        <dbReference type="ARBA" id="ARBA00001623"/>
    </source>
</evidence>
<dbReference type="WBParaSite" id="BPAG_0000070701-mRNA-1">
    <property type="protein sequence ID" value="BPAG_0000070701-mRNA-1"/>
    <property type="gene ID" value="BPAG_0000070701"/>
</dbReference>
<feature type="domain" description="Metallo-beta-lactamase" evidence="15">
    <location>
        <begin position="32"/>
        <end position="208"/>
    </location>
</feature>
<feature type="transmembrane region" description="Helical" evidence="14">
    <location>
        <begin position="460"/>
        <end position="484"/>
    </location>
</feature>
<dbReference type="GO" id="GO:0004416">
    <property type="term" value="F:hydroxyacylglutathione hydrolase activity"/>
    <property type="evidence" value="ECO:0007669"/>
    <property type="project" value="UniProtKB-EC"/>
</dbReference>
<evidence type="ECO:0000256" key="5">
    <source>
        <dbReference type="ARBA" id="ARBA00006759"/>
    </source>
</evidence>
<dbReference type="Gene3D" id="3.60.15.10">
    <property type="entry name" value="Ribonuclease Z/Hydroxyacylglutathione hydrolase-like"/>
    <property type="match status" value="1"/>
</dbReference>
<proteinExistence type="inferred from homology"/>
<comment type="catalytic activity">
    <reaction evidence="1">
        <text>an S-(2-hydroxyacyl)glutathione + H2O = a 2-hydroxy carboxylate + glutathione + H(+)</text>
        <dbReference type="Rhea" id="RHEA:21864"/>
        <dbReference type="ChEBI" id="CHEBI:15377"/>
        <dbReference type="ChEBI" id="CHEBI:15378"/>
        <dbReference type="ChEBI" id="CHEBI:57925"/>
        <dbReference type="ChEBI" id="CHEBI:58896"/>
        <dbReference type="ChEBI" id="CHEBI:71261"/>
        <dbReference type="EC" id="3.1.2.6"/>
    </reaction>
</comment>
<evidence type="ECO:0000256" key="9">
    <source>
        <dbReference type="ARBA" id="ARBA00022801"/>
    </source>
</evidence>
<dbReference type="CDD" id="cd07723">
    <property type="entry name" value="hydroxyacylglutathione_hydrolase_MBL-fold"/>
    <property type="match status" value="1"/>
</dbReference>
<evidence type="ECO:0000256" key="8">
    <source>
        <dbReference type="ARBA" id="ARBA00022723"/>
    </source>
</evidence>
<dbReference type="InterPro" id="IPR036866">
    <property type="entry name" value="RibonucZ/Hydroxyglut_hydro"/>
</dbReference>
<keyword evidence="11 14" id="KW-1133">Transmembrane helix</keyword>
<dbReference type="GO" id="GO:0046872">
    <property type="term" value="F:metal ion binding"/>
    <property type="evidence" value="ECO:0007669"/>
    <property type="project" value="UniProtKB-KW"/>
</dbReference>
<dbReference type="InterPro" id="IPR008952">
    <property type="entry name" value="Tetraspanin_EC2_sf"/>
</dbReference>
<evidence type="ECO:0000256" key="6">
    <source>
        <dbReference type="ARBA" id="ARBA00011917"/>
    </source>
</evidence>
<feature type="transmembrane region" description="Helical" evidence="14">
    <location>
        <begin position="600"/>
        <end position="625"/>
    </location>
</feature>
<keyword evidence="7 14" id="KW-0812">Transmembrane</keyword>
<dbReference type="Proteomes" id="UP000278627">
    <property type="component" value="Unassembled WGS sequence"/>
</dbReference>
<dbReference type="PANTHER" id="PTHR11935">
    <property type="entry name" value="BETA LACTAMASE DOMAIN"/>
    <property type="match status" value="1"/>
</dbReference>
<evidence type="ECO:0000259" key="15">
    <source>
        <dbReference type="SMART" id="SM00849"/>
    </source>
</evidence>
<feature type="transmembrane region" description="Helical" evidence="14">
    <location>
        <begin position="433"/>
        <end position="453"/>
    </location>
</feature>
<evidence type="ECO:0000256" key="2">
    <source>
        <dbReference type="ARBA" id="ARBA00001947"/>
    </source>
</evidence>
<dbReference type="GO" id="GO:0019243">
    <property type="term" value="P:methylglyoxal catabolic process to D-lactate via S-lactoyl-glutathione"/>
    <property type="evidence" value="ECO:0007669"/>
    <property type="project" value="InterPro"/>
</dbReference>
<keyword evidence="12 14" id="KW-0472">Membrane</keyword>
<protein>
    <recommendedName>
        <fullName evidence="6">hydroxyacylglutathione hydrolase</fullName>
        <ecNumber evidence="6">3.1.2.6</ecNumber>
    </recommendedName>
    <alternativeName>
        <fullName evidence="13">Glyoxalase II</fullName>
    </alternativeName>
</protein>
<keyword evidence="10" id="KW-0862">Zinc</keyword>
<gene>
    <name evidence="16" type="ORF">BPAG_LOCUS708</name>
</gene>
<evidence type="ECO:0000313" key="18">
    <source>
        <dbReference type="WBParaSite" id="BPAG_0000070701-mRNA-1"/>
    </source>
</evidence>
<evidence type="ECO:0000256" key="4">
    <source>
        <dbReference type="ARBA" id="ARBA00004963"/>
    </source>
</evidence>
<dbReference type="SUPFAM" id="SSF48652">
    <property type="entry name" value="Tetraspanin"/>
    <property type="match status" value="1"/>
</dbReference>
<dbReference type="Pfam" id="PF16123">
    <property type="entry name" value="HAGH_C"/>
    <property type="match status" value="1"/>
</dbReference>
<dbReference type="InterPro" id="IPR001279">
    <property type="entry name" value="Metallo-B-lactamas"/>
</dbReference>
<keyword evidence="17" id="KW-1185">Reference proteome</keyword>
<evidence type="ECO:0000256" key="12">
    <source>
        <dbReference type="ARBA" id="ARBA00023136"/>
    </source>
</evidence>
<dbReference type="InterPro" id="IPR017782">
    <property type="entry name" value="Hydroxyacylglutathione_Hdrlase"/>
</dbReference>
<dbReference type="Pfam" id="PF00753">
    <property type="entry name" value="Lactamase_B"/>
    <property type="match status" value="1"/>
</dbReference>
<dbReference type="EC" id="3.1.2.6" evidence="6"/>
<dbReference type="InterPro" id="IPR018499">
    <property type="entry name" value="Tetraspanin/Peripherin"/>
</dbReference>
<dbReference type="InterPro" id="IPR032282">
    <property type="entry name" value="HAGH_C"/>
</dbReference>
<evidence type="ECO:0000256" key="7">
    <source>
        <dbReference type="ARBA" id="ARBA00022692"/>
    </source>
</evidence>
<dbReference type="NCBIfam" id="TIGR03413">
    <property type="entry name" value="GSH_gloB"/>
    <property type="match status" value="1"/>
</dbReference>
<evidence type="ECO:0000256" key="11">
    <source>
        <dbReference type="ARBA" id="ARBA00022989"/>
    </source>
</evidence>
<comment type="similarity">
    <text evidence="5">Belongs to the metallo-beta-lactamase superfamily. Glyoxalase II family.</text>
</comment>
<dbReference type="EMBL" id="UZAD01000037">
    <property type="protein sequence ID" value="VDN81894.1"/>
    <property type="molecule type" value="Genomic_DNA"/>
</dbReference>
<organism evidence="18">
    <name type="scientific">Brugia pahangi</name>
    <name type="common">Filarial nematode worm</name>
    <dbReference type="NCBI Taxonomy" id="6280"/>
    <lineage>
        <taxon>Eukaryota</taxon>
        <taxon>Metazoa</taxon>
        <taxon>Ecdysozoa</taxon>
        <taxon>Nematoda</taxon>
        <taxon>Chromadorea</taxon>
        <taxon>Rhabditida</taxon>
        <taxon>Spirurina</taxon>
        <taxon>Spiruromorpha</taxon>
        <taxon>Filarioidea</taxon>
        <taxon>Onchocercidae</taxon>
        <taxon>Brugia</taxon>
    </lineage>
</organism>
<evidence type="ECO:0000313" key="17">
    <source>
        <dbReference type="Proteomes" id="UP000278627"/>
    </source>
</evidence>
<dbReference type="Pfam" id="PF00335">
    <property type="entry name" value="Tetraspanin"/>
    <property type="match status" value="1"/>
</dbReference>